<feature type="region of interest" description="Disordered" evidence="1">
    <location>
        <begin position="306"/>
        <end position="337"/>
    </location>
</feature>
<dbReference type="PANTHER" id="PTHR33744:SF1">
    <property type="entry name" value="DNA-BINDING TRANSCRIPTIONAL ACTIVATOR ADER"/>
    <property type="match status" value="1"/>
</dbReference>
<sequence length="505" mass="52303">MADPVPYLLGGELLLSAGVHCPAGARTEAAARTETGHRTEDDPRTENGHRTEDDGARTEASAVAHWERYVERTVTAGAAALGFGIAPLHDEVPPALADACDRHGLPLLRVPPGTPFTAVARTLWQLVAERRHAALRRLSEAQQALTSAAARPHPVPAVLARFARHTGAWAALFGPDGAELAGAGTPPDASARAAVASLTAQLRPGPSSASSTSGAWFLSAYALTGAAGGGGGRLALGVCAPQRDSTADAAARVAVVLLSLLTGHRTAGAAAGRTAALVRLLLGAAPEEAAALIDGGTDRWTVVHGRRDPYEAQGGREPHRADDEHRTDRDEAPGDGPLAAAALAAGLGTSLVDRDGEVLRALVPGGRPVPARPGWTLGASAPVPAAELGRADAEAARALRRALAARRPVVCARPADARGVTSLLDGDEARPLARSLLAPLEGRPELAETLRVWLSVHGSWDRSASVLGVHRNTVRQRVARIGGLLGADLGDPDVRMELWFALKWL</sequence>
<feature type="region of interest" description="Disordered" evidence="1">
    <location>
        <begin position="27"/>
        <end position="59"/>
    </location>
</feature>
<proteinExistence type="predicted"/>
<name>A0A345Y1S4_9ACTN</name>
<accession>A0A345Y1S4</accession>
<feature type="domain" description="PucR C-terminal helix-turn-helix" evidence="3">
    <location>
        <begin position="446"/>
        <end position="503"/>
    </location>
</feature>
<gene>
    <name evidence="4" type="ORF">DVA86_32900</name>
</gene>
<dbReference type="InterPro" id="IPR025736">
    <property type="entry name" value="PucR_C-HTH_dom"/>
</dbReference>
<dbReference type="EMBL" id="CP031320">
    <property type="protein sequence ID" value="AXK37840.1"/>
    <property type="molecule type" value="Genomic_DNA"/>
</dbReference>
<keyword evidence="5" id="KW-1185">Reference proteome</keyword>
<feature type="compositionally biased region" description="Basic and acidic residues" evidence="1">
    <location>
        <begin position="29"/>
        <end position="57"/>
    </location>
</feature>
<dbReference type="InterPro" id="IPR012914">
    <property type="entry name" value="PucR_dom"/>
</dbReference>
<dbReference type="AlphaFoldDB" id="A0A345Y1S4"/>
<feature type="compositionally biased region" description="Basic and acidic residues" evidence="1">
    <location>
        <begin position="306"/>
        <end position="332"/>
    </location>
</feature>
<dbReference type="InterPro" id="IPR051448">
    <property type="entry name" value="CdaR-like_regulators"/>
</dbReference>
<reference evidence="4 5" key="1">
    <citation type="submission" date="2018-07" db="EMBL/GenBank/DDBJ databases">
        <title>Draft genome of the type strain Streptomyces armeniacus ATCC 15676.</title>
        <authorList>
            <person name="Labana P."/>
            <person name="Gosse J.T."/>
            <person name="Boddy C.N."/>
        </authorList>
    </citation>
    <scope>NUCLEOTIDE SEQUENCE [LARGE SCALE GENOMIC DNA]</scope>
    <source>
        <strain evidence="4 5">ATCC 15676</strain>
    </source>
</reference>
<evidence type="ECO:0000313" key="5">
    <source>
        <dbReference type="Proteomes" id="UP000254425"/>
    </source>
</evidence>
<evidence type="ECO:0000259" key="3">
    <source>
        <dbReference type="Pfam" id="PF13556"/>
    </source>
</evidence>
<organism evidence="4 5">
    <name type="scientific">Streptomyces armeniacus</name>
    <dbReference type="NCBI Taxonomy" id="83291"/>
    <lineage>
        <taxon>Bacteria</taxon>
        <taxon>Bacillati</taxon>
        <taxon>Actinomycetota</taxon>
        <taxon>Actinomycetes</taxon>
        <taxon>Kitasatosporales</taxon>
        <taxon>Streptomycetaceae</taxon>
        <taxon>Streptomyces</taxon>
    </lineage>
</organism>
<dbReference type="KEGG" id="sarm:DVA86_32900"/>
<evidence type="ECO:0000313" key="4">
    <source>
        <dbReference type="EMBL" id="AXK37840.1"/>
    </source>
</evidence>
<dbReference type="PANTHER" id="PTHR33744">
    <property type="entry name" value="CARBOHYDRATE DIACID REGULATOR"/>
    <property type="match status" value="1"/>
</dbReference>
<dbReference type="InterPro" id="IPR042070">
    <property type="entry name" value="PucR_C-HTH_sf"/>
</dbReference>
<dbReference type="Gene3D" id="1.10.10.2840">
    <property type="entry name" value="PucR C-terminal helix-turn-helix domain"/>
    <property type="match status" value="1"/>
</dbReference>
<protein>
    <submittedName>
        <fullName evidence="4">PucR family transcriptional regulator</fullName>
    </submittedName>
</protein>
<evidence type="ECO:0000256" key="1">
    <source>
        <dbReference type="SAM" id="MobiDB-lite"/>
    </source>
</evidence>
<evidence type="ECO:0000259" key="2">
    <source>
        <dbReference type="Pfam" id="PF07905"/>
    </source>
</evidence>
<feature type="domain" description="Purine catabolism PurC-like" evidence="2">
    <location>
        <begin position="64"/>
        <end position="125"/>
    </location>
</feature>
<dbReference type="Proteomes" id="UP000254425">
    <property type="component" value="Chromosome"/>
</dbReference>
<dbReference type="Pfam" id="PF07905">
    <property type="entry name" value="PucR"/>
    <property type="match status" value="1"/>
</dbReference>
<dbReference type="Pfam" id="PF13556">
    <property type="entry name" value="HTH_30"/>
    <property type="match status" value="1"/>
</dbReference>